<dbReference type="PROSITE" id="PS50011">
    <property type="entry name" value="PROTEIN_KINASE_DOM"/>
    <property type="match status" value="1"/>
</dbReference>
<dbReference type="AlphaFoldDB" id="A0A9W7XAX0"/>
<comment type="caution">
    <text evidence="2">The sequence shown here is derived from an EMBL/GenBank/DDBJ whole genome shotgun (WGS) entry which is preliminary data.</text>
</comment>
<dbReference type="Pfam" id="PF00069">
    <property type="entry name" value="Pkinase"/>
    <property type="match status" value="1"/>
</dbReference>
<dbReference type="InterPro" id="IPR000719">
    <property type="entry name" value="Prot_kinase_dom"/>
</dbReference>
<gene>
    <name evidence="2" type="ORF">BS78_K280100</name>
</gene>
<dbReference type="Proteomes" id="UP001164776">
    <property type="component" value="Unassembled WGS sequence"/>
</dbReference>
<evidence type="ECO:0000313" key="2">
    <source>
        <dbReference type="EMBL" id="KAJ1255211.1"/>
    </source>
</evidence>
<dbReference type="GO" id="GO:0004672">
    <property type="term" value="F:protein kinase activity"/>
    <property type="evidence" value="ECO:0007669"/>
    <property type="project" value="InterPro"/>
</dbReference>
<evidence type="ECO:0000313" key="3">
    <source>
        <dbReference type="Proteomes" id="UP001164776"/>
    </source>
</evidence>
<dbReference type="SUPFAM" id="SSF56112">
    <property type="entry name" value="Protein kinase-like (PK-like)"/>
    <property type="match status" value="1"/>
</dbReference>
<dbReference type="EMBL" id="MU629792">
    <property type="protein sequence ID" value="KAJ1255211.1"/>
    <property type="molecule type" value="Genomic_DNA"/>
</dbReference>
<dbReference type="InterPro" id="IPR011009">
    <property type="entry name" value="Kinase-like_dom_sf"/>
</dbReference>
<evidence type="ECO:0000259" key="1">
    <source>
        <dbReference type="PROSITE" id="PS50011"/>
    </source>
</evidence>
<proteinExistence type="predicted"/>
<dbReference type="PANTHER" id="PTHR45707:SF46">
    <property type="entry name" value="PROTEIN KINASE DOMAIN-CONTAINING PROTEIN"/>
    <property type="match status" value="1"/>
</dbReference>
<dbReference type="GO" id="GO:0005524">
    <property type="term" value="F:ATP binding"/>
    <property type="evidence" value="ECO:0007669"/>
    <property type="project" value="InterPro"/>
</dbReference>
<name>A0A9W7XAX0_9POAL</name>
<dbReference type="PANTHER" id="PTHR45707">
    <property type="entry name" value="C2 CALCIUM/LIPID-BINDING PLANT PHOSPHORIBOSYLTRANSFERASE FAMILY PROTEIN"/>
    <property type="match status" value="1"/>
</dbReference>
<accession>A0A9W7XAX0</accession>
<keyword evidence="3" id="KW-1185">Reference proteome</keyword>
<dbReference type="Gene3D" id="3.30.200.20">
    <property type="entry name" value="Phosphorylase Kinase, domain 1"/>
    <property type="match status" value="1"/>
</dbReference>
<feature type="domain" description="Protein kinase" evidence="1">
    <location>
        <begin position="17"/>
        <end position="300"/>
    </location>
</feature>
<sequence length="548" mass="61643">MDIQIDSHTLRKITNNFSDDQKVGSGLYGDVYKFCKQAVYRREVVEVKLLDTREGVDDEQYKNELRNHMKVQHPNIVRLVGYCNEDTKKYIEPKDGESDFGKQIYRVLCFEYIPGGSLHKHISENSLGDDWHTHYNIIKGICDGLLHLHCERESPILHLDLNPVNILLDKSMVPKLANFGLSRICSASRSNLVVDSVAEATKYMAPELKSGGQLSEMIDIFSLGVTIIDVIKGFHDFGHCSDKGATKFVENVCGYWMKKDRTAHLDQVETCTKIALRCVDPDSRERPTIKEIVENLHNMETQLLSQGLQDIAVNSPGGKFHTVPIPERPNLSGHFSKLLDSILGGTTLDFEKPPIPSSAREPLDVVIVYAFDCTDCTPAWCTVEDVFWLVQEKLTHYVDSCMGYIYPMLSNNTYTSDMKLVDSADTKIAGYKAFSRRRMSCKEKMASGLAEAHKMISNRGYQNGIILFFSDGLINKGDFFDGTENFVSTVPVHTFTLDGYAYNQGLKAIAENSPGGKFHTTPVPERPRLSLTFSKLLDSLLEGDMMMD</sequence>
<dbReference type="OrthoDB" id="581297at2759"/>
<protein>
    <recommendedName>
        <fullName evidence="1">Protein kinase domain-containing protein</fullName>
    </recommendedName>
</protein>
<dbReference type="Gene3D" id="1.10.510.10">
    <property type="entry name" value="Transferase(Phosphotransferase) domain 1"/>
    <property type="match status" value="1"/>
</dbReference>
<organism evidence="2 3">
    <name type="scientific">Paspalum vaginatum</name>
    <name type="common">seashore paspalum</name>
    <dbReference type="NCBI Taxonomy" id="158149"/>
    <lineage>
        <taxon>Eukaryota</taxon>
        <taxon>Viridiplantae</taxon>
        <taxon>Streptophyta</taxon>
        <taxon>Embryophyta</taxon>
        <taxon>Tracheophyta</taxon>
        <taxon>Spermatophyta</taxon>
        <taxon>Magnoliopsida</taxon>
        <taxon>Liliopsida</taxon>
        <taxon>Poales</taxon>
        <taxon>Poaceae</taxon>
        <taxon>PACMAD clade</taxon>
        <taxon>Panicoideae</taxon>
        <taxon>Andropogonodae</taxon>
        <taxon>Paspaleae</taxon>
        <taxon>Paspalinae</taxon>
        <taxon>Paspalum</taxon>
    </lineage>
</organism>
<reference evidence="2 3" key="1">
    <citation type="submission" date="2022-10" db="EMBL/GenBank/DDBJ databases">
        <title>WGS assembly of Paspalum vaginatum 540-79.</title>
        <authorList>
            <person name="Sun G."/>
            <person name="Wase N."/>
            <person name="Shu S."/>
            <person name="Jenkins J."/>
            <person name="Zhou B."/>
            <person name="Torres-Rodriguez J."/>
            <person name="Chen C."/>
            <person name="Sandor L."/>
            <person name="Plott C."/>
            <person name="Yoshinga Y."/>
            <person name="Daum C."/>
            <person name="Qi P."/>
            <person name="Barry K."/>
            <person name="Lipzen A."/>
            <person name="Berry L."/>
            <person name="Pedersen C."/>
            <person name="Gottilla T."/>
            <person name="Foltz A."/>
            <person name="Yu H."/>
            <person name="O'Malley R."/>
            <person name="Zhang C."/>
            <person name="Devos K."/>
            <person name="Sigmon B."/>
            <person name="Yu B."/>
            <person name="Obata T."/>
            <person name="Schmutz J."/>
            <person name="Schnable J."/>
        </authorList>
    </citation>
    <scope>NUCLEOTIDE SEQUENCE [LARGE SCALE GENOMIC DNA]</scope>
    <source>
        <strain evidence="3">cv. 540-79</strain>
    </source>
</reference>